<name>G7MXM7_MACMU</name>
<sequence>SRAHPAPRHRKGLLHTGRAAGPISPPPEWERRRHRGRVKFIKMSTIPRHFGLKYKEESYMFKELEKVRQETKKDFLRFKQKLASKPAVDERPVHSLYAPGAARPERVSCAAARTSRGSPSAKGPAMSAAALLQEVLGGAPRPSGLGEAAAPGKTLSFRPRDFYLRSSAFLRHHTLKKPPVIASGFGTARPVVLLPPPEPPVKRRACRVLGSSRHAAPRPVLDLGREREEGQEVAPLSGPCMAKERKVSSISTEDGYTDVSSGRRKVRIRTHFMSESRAREAREAAGLGAQGEQESLPPSDAREAAWQALLPARVIPTSIEEIIASLQSEAQLASDQTIKELIRSILGQNYDIRMEDISLMGKMYRKTSSMQAETPEIQAEHRFQMGAEESQTNMHKELPEAMSSILHIEQEDIEWGTSEVESTVFKPQEILQVQPAEELSKPLEDGQPTSDSKEAKRVSNSRVASYTYTLYFLKGKIIRILAN</sequence>
<feature type="region of interest" description="Disordered" evidence="1">
    <location>
        <begin position="276"/>
        <end position="297"/>
    </location>
</feature>
<feature type="non-terminal residue" evidence="2">
    <location>
        <position position="1"/>
    </location>
</feature>
<evidence type="ECO:0008006" key="3">
    <source>
        <dbReference type="Google" id="ProtNLM"/>
    </source>
</evidence>
<evidence type="ECO:0000313" key="2">
    <source>
        <dbReference type="EMBL" id="EHH27835.1"/>
    </source>
</evidence>
<dbReference type="EMBL" id="CM001259">
    <property type="protein sequence ID" value="EHH27835.1"/>
    <property type="molecule type" value="Genomic_DNA"/>
</dbReference>
<gene>
    <name evidence="2" type="ORF">EGK_18131</name>
</gene>
<reference evidence="2" key="1">
    <citation type="journal article" date="2011" name="Nat. Biotechnol.">
        <title>Genome sequencing and comparison of two nonhuman primate animal models, the cynomolgus and Chinese rhesus macaques.</title>
        <authorList>
            <person name="Yan G."/>
            <person name="Zhang G."/>
            <person name="Fang X."/>
            <person name="Zhang Y."/>
            <person name="Li C."/>
            <person name="Ling F."/>
            <person name="Cooper D.N."/>
            <person name="Li Q."/>
            <person name="Li Y."/>
            <person name="van Gool A.J."/>
            <person name="Du H."/>
            <person name="Chen J."/>
            <person name="Chen R."/>
            <person name="Zhang P."/>
            <person name="Huang Z."/>
            <person name="Thompson J.R."/>
            <person name="Meng Y."/>
            <person name="Bai Y."/>
            <person name="Wang J."/>
            <person name="Zhuo M."/>
            <person name="Wang T."/>
            <person name="Huang Y."/>
            <person name="Wei L."/>
            <person name="Li J."/>
            <person name="Wang Z."/>
            <person name="Hu H."/>
            <person name="Yang P."/>
            <person name="Le L."/>
            <person name="Stenson P.D."/>
            <person name="Li B."/>
            <person name="Liu X."/>
            <person name="Ball E.V."/>
            <person name="An N."/>
            <person name="Huang Q."/>
            <person name="Zhang Y."/>
            <person name="Fan W."/>
            <person name="Zhang X."/>
            <person name="Li Y."/>
            <person name="Wang W."/>
            <person name="Katze M.G."/>
            <person name="Su B."/>
            <person name="Nielsen R."/>
            <person name="Yang H."/>
            <person name="Wang J."/>
            <person name="Wang X."/>
            <person name="Wang J."/>
        </authorList>
    </citation>
    <scope>NUCLEOTIDE SEQUENCE [LARGE SCALE GENOMIC DNA]</scope>
    <source>
        <strain evidence="2">CR-5</strain>
    </source>
</reference>
<proteinExistence type="predicted"/>
<evidence type="ECO:0000256" key="1">
    <source>
        <dbReference type="SAM" id="MobiDB-lite"/>
    </source>
</evidence>
<feature type="non-terminal residue" evidence="2">
    <location>
        <position position="483"/>
    </location>
</feature>
<dbReference type="Proteomes" id="UP000013456">
    <property type="component" value="Chromosome 7"/>
</dbReference>
<organism evidence="2">
    <name type="scientific">Macaca mulatta</name>
    <name type="common">Rhesus macaque</name>
    <dbReference type="NCBI Taxonomy" id="9544"/>
    <lineage>
        <taxon>Eukaryota</taxon>
        <taxon>Metazoa</taxon>
        <taxon>Chordata</taxon>
        <taxon>Craniata</taxon>
        <taxon>Vertebrata</taxon>
        <taxon>Euteleostomi</taxon>
        <taxon>Mammalia</taxon>
        <taxon>Eutheria</taxon>
        <taxon>Euarchontoglires</taxon>
        <taxon>Primates</taxon>
        <taxon>Haplorrhini</taxon>
        <taxon>Catarrhini</taxon>
        <taxon>Cercopithecidae</taxon>
        <taxon>Cercopithecinae</taxon>
        <taxon>Macaca</taxon>
    </lineage>
</organism>
<feature type="region of interest" description="Disordered" evidence="1">
    <location>
        <begin position="435"/>
        <end position="458"/>
    </location>
</feature>
<dbReference type="AlphaFoldDB" id="G7MXM7"/>
<accession>G7MXM7</accession>
<feature type="compositionally biased region" description="Low complexity" evidence="1">
    <location>
        <begin position="284"/>
        <end position="295"/>
    </location>
</feature>
<feature type="compositionally biased region" description="Basic residues" evidence="1">
    <location>
        <begin position="1"/>
        <end position="13"/>
    </location>
</feature>
<feature type="region of interest" description="Disordered" evidence="1">
    <location>
        <begin position="1"/>
        <end position="31"/>
    </location>
</feature>
<protein>
    <recommendedName>
        <fullName evidence="3">Tetratricopeptide repeat domain 6</fullName>
    </recommendedName>
</protein>